<evidence type="ECO:0000259" key="6">
    <source>
        <dbReference type="PROSITE" id="PS51471"/>
    </source>
</evidence>
<evidence type="ECO:0000256" key="2">
    <source>
        <dbReference type="ARBA" id="ARBA00022723"/>
    </source>
</evidence>
<dbReference type="Proteomes" id="UP000185323">
    <property type="component" value="Segment"/>
</dbReference>
<gene>
    <name evidence="7" type="ORF">Syn7803C7_151</name>
</gene>
<proteinExistence type="predicted"/>
<comment type="cofactor">
    <cofactor evidence="1">
        <name>L-ascorbate</name>
        <dbReference type="ChEBI" id="CHEBI:38290"/>
    </cofactor>
</comment>
<dbReference type="SMART" id="SM00702">
    <property type="entry name" value="P4Hc"/>
    <property type="match status" value="1"/>
</dbReference>
<dbReference type="InterPro" id="IPR006620">
    <property type="entry name" value="Pro_4_hyd_alph"/>
</dbReference>
<dbReference type="InterPro" id="IPR005123">
    <property type="entry name" value="Oxoglu/Fe-dep_dioxygenase_dom"/>
</dbReference>
<accession>A0A0E3F0P0</accession>
<dbReference type="GO" id="GO:0051213">
    <property type="term" value="F:dioxygenase activity"/>
    <property type="evidence" value="ECO:0007669"/>
    <property type="project" value="UniProtKB-KW"/>
</dbReference>
<sequence>MQGLDLVIEYPNVFPDDLCDEMIERFEKDDRKSKGHNGSFGPEFTTDKVSIDLYYTGLPEWVDIDTKSFELITPYVAEYVNLLSDNFHMKETAFINDQGYQIQRTDPGGFFSWHCDHTSYPILDQRLINTQGGDSYCIRDRIATYIIYLNDRTGLSDGVTEFGFGDNLKTVTAEKGKLIMFPANILYPHRGTTLETGVKYLMTGWVVRDAVMRSEISPQDYEERFERYERMPYLTPVDNR</sequence>
<name>A0A0E3F0P0_9CAUD</name>
<dbReference type="PROSITE" id="PS51471">
    <property type="entry name" value="FE2OG_OXY"/>
    <property type="match status" value="1"/>
</dbReference>
<dbReference type="InterPro" id="IPR044862">
    <property type="entry name" value="Pro_4_hyd_alph_FE2OG_OXY"/>
</dbReference>
<keyword evidence="5" id="KW-0408">Iron</keyword>
<dbReference type="GO" id="GO:0031418">
    <property type="term" value="F:L-ascorbic acid binding"/>
    <property type="evidence" value="ECO:0007669"/>
    <property type="project" value="InterPro"/>
</dbReference>
<organism evidence="7 8">
    <name type="scientific">Synechococcus phage ACG-2014f_Syn7803C7</name>
    <dbReference type="NCBI Taxonomy" id="2790345"/>
    <lineage>
        <taxon>Viruses</taxon>
        <taxon>Duplodnaviria</taxon>
        <taxon>Heunggongvirae</taxon>
        <taxon>Uroviricota</taxon>
        <taxon>Caudoviricetes</taxon>
        <taxon>Pantevenvirales</taxon>
        <taxon>Kyanoviridae</taxon>
        <taxon>Atlauavirus</taxon>
        <taxon>Atlauavirus acg2014f</taxon>
    </lineage>
</organism>
<evidence type="ECO:0000313" key="7">
    <source>
        <dbReference type="EMBL" id="AIX20042.1"/>
    </source>
</evidence>
<dbReference type="Gene3D" id="2.60.120.620">
    <property type="entry name" value="q2cbj1_9rhob like domain"/>
    <property type="match status" value="1"/>
</dbReference>
<evidence type="ECO:0000256" key="1">
    <source>
        <dbReference type="ARBA" id="ARBA00001961"/>
    </source>
</evidence>
<keyword evidence="4" id="KW-0560">Oxidoreductase</keyword>
<dbReference type="KEGG" id="vg:24172006"/>
<dbReference type="GO" id="GO:0005506">
    <property type="term" value="F:iron ion binding"/>
    <property type="evidence" value="ECO:0007669"/>
    <property type="project" value="InterPro"/>
</dbReference>
<evidence type="ECO:0000256" key="3">
    <source>
        <dbReference type="ARBA" id="ARBA00022964"/>
    </source>
</evidence>
<protein>
    <submittedName>
        <fullName evidence="7">2OG-Fe(II) oxygenase</fullName>
    </submittedName>
</protein>
<evidence type="ECO:0000256" key="5">
    <source>
        <dbReference type="ARBA" id="ARBA00023004"/>
    </source>
</evidence>
<evidence type="ECO:0000313" key="8">
    <source>
        <dbReference type="Proteomes" id="UP000185323"/>
    </source>
</evidence>
<dbReference type="GO" id="GO:0016705">
    <property type="term" value="F:oxidoreductase activity, acting on paired donors, with incorporation or reduction of molecular oxygen"/>
    <property type="evidence" value="ECO:0007669"/>
    <property type="project" value="InterPro"/>
</dbReference>
<keyword evidence="2" id="KW-0479">Metal-binding</keyword>
<reference evidence="7 8" key="1">
    <citation type="submission" date="2013-12" db="EMBL/GenBank/DDBJ databases">
        <title>Ecological redundancy of diverse viral populations within a natural community.</title>
        <authorList>
            <person name="Gregory A.C."/>
            <person name="LaButti K."/>
            <person name="Copeland A."/>
            <person name="Woyke T."/>
            <person name="Sullivan M.B."/>
        </authorList>
    </citation>
    <scope>NUCLEOTIDE SEQUENCE [LARGE SCALE GENOMIC DNA]</scope>
    <source>
        <strain evidence="7">Syn7803C7</strain>
    </source>
</reference>
<dbReference type="Pfam" id="PF13640">
    <property type="entry name" value="2OG-FeII_Oxy_3"/>
    <property type="match status" value="1"/>
</dbReference>
<keyword evidence="3" id="KW-0223">Dioxygenase</keyword>
<feature type="domain" description="Fe2OG dioxygenase" evidence="6">
    <location>
        <begin position="89"/>
        <end position="208"/>
    </location>
</feature>
<dbReference type="EMBL" id="KJ019052">
    <property type="protein sequence ID" value="AIX20042.1"/>
    <property type="molecule type" value="Genomic_DNA"/>
</dbReference>
<evidence type="ECO:0000256" key="4">
    <source>
        <dbReference type="ARBA" id="ARBA00023002"/>
    </source>
</evidence>
<keyword evidence="8" id="KW-1185">Reference proteome</keyword>